<gene>
    <name evidence="4" type="ORF">X797_004352</name>
</gene>
<dbReference type="InterPro" id="IPR036249">
    <property type="entry name" value="Thioredoxin-like_sf"/>
</dbReference>
<protein>
    <submittedName>
        <fullName evidence="4">Glutathione S-transferase</fullName>
    </submittedName>
</protein>
<evidence type="ECO:0000256" key="1">
    <source>
        <dbReference type="SAM" id="MobiDB-lite"/>
    </source>
</evidence>
<dbReference type="InterPro" id="IPR058268">
    <property type="entry name" value="DUF7962"/>
</dbReference>
<feature type="domain" description="GST N-terminal" evidence="2">
    <location>
        <begin position="8"/>
        <end position="69"/>
    </location>
</feature>
<accession>A0A0A1UY01</accession>
<dbReference type="OrthoDB" id="202840at2759"/>
<feature type="compositionally biased region" description="Basic and acidic residues" evidence="1">
    <location>
        <begin position="303"/>
        <end position="315"/>
    </location>
</feature>
<dbReference type="AlphaFoldDB" id="A0A0A1UY01"/>
<dbReference type="InterPro" id="IPR004045">
    <property type="entry name" value="Glutathione_S-Trfase_N"/>
</dbReference>
<keyword evidence="4" id="KW-0808">Transferase</keyword>
<dbReference type="eggNOG" id="ENOG502S039">
    <property type="taxonomic scope" value="Eukaryota"/>
</dbReference>
<dbReference type="Gene3D" id="3.40.30.110">
    <property type="match status" value="2"/>
</dbReference>
<dbReference type="Pfam" id="PF13417">
    <property type="entry name" value="GST_N_3"/>
    <property type="match status" value="1"/>
</dbReference>
<proteinExistence type="predicted"/>
<evidence type="ECO:0000313" key="5">
    <source>
        <dbReference type="Proteomes" id="UP000030151"/>
    </source>
</evidence>
<organism evidence="4 5">
    <name type="scientific">Metarhizium robertsii</name>
    <dbReference type="NCBI Taxonomy" id="568076"/>
    <lineage>
        <taxon>Eukaryota</taxon>
        <taxon>Fungi</taxon>
        <taxon>Dikarya</taxon>
        <taxon>Ascomycota</taxon>
        <taxon>Pezizomycotina</taxon>
        <taxon>Sordariomycetes</taxon>
        <taxon>Hypocreomycetidae</taxon>
        <taxon>Hypocreales</taxon>
        <taxon>Clavicipitaceae</taxon>
        <taxon>Metarhizium</taxon>
    </lineage>
</organism>
<dbReference type="CDD" id="cd00299">
    <property type="entry name" value="GST_C_family"/>
    <property type="match status" value="1"/>
</dbReference>
<dbReference type="CDD" id="cd00570">
    <property type="entry name" value="GST_N_family"/>
    <property type="match status" value="1"/>
</dbReference>
<dbReference type="InterPro" id="IPR036282">
    <property type="entry name" value="Glutathione-S-Trfase_C_sf"/>
</dbReference>
<evidence type="ECO:0000313" key="4">
    <source>
        <dbReference type="EMBL" id="EXV02223.1"/>
    </source>
</evidence>
<feature type="domain" description="DUF7962" evidence="3">
    <location>
        <begin position="112"/>
        <end position="227"/>
    </location>
</feature>
<dbReference type="Proteomes" id="UP000030151">
    <property type="component" value="Unassembled WGS sequence"/>
</dbReference>
<feature type="compositionally biased region" description="Basic residues" evidence="1">
    <location>
        <begin position="316"/>
        <end position="325"/>
    </location>
</feature>
<feature type="region of interest" description="Disordered" evidence="1">
    <location>
        <begin position="303"/>
        <end position="334"/>
    </location>
</feature>
<dbReference type="SUPFAM" id="SSF47616">
    <property type="entry name" value="GST C-terminal domain-like"/>
    <property type="match status" value="1"/>
</dbReference>
<dbReference type="HOGENOM" id="CLU_039745_0_0_1"/>
<dbReference type="SUPFAM" id="SSF52833">
    <property type="entry name" value="Thioredoxin-like"/>
    <property type="match status" value="1"/>
</dbReference>
<dbReference type="Pfam" id="PF25907">
    <property type="entry name" value="DUF7962"/>
    <property type="match status" value="1"/>
</dbReference>
<dbReference type="GO" id="GO:0016740">
    <property type="term" value="F:transferase activity"/>
    <property type="evidence" value="ECO:0007669"/>
    <property type="project" value="UniProtKB-KW"/>
</dbReference>
<evidence type="ECO:0000259" key="3">
    <source>
        <dbReference type="Pfam" id="PF25907"/>
    </source>
</evidence>
<dbReference type="EMBL" id="JELW01000005">
    <property type="protein sequence ID" value="EXV02223.1"/>
    <property type="molecule type" value="Genomic_DNA"/>
</dbReference>
<name>A0A0A1UY01_9HYPO</name>
<reference evidence="4 5" key="1">
    <citation type="submission" date="2014-02" db="EMBL/GenBank/DDBJ databases">
        <title>The genome sequence of the entomopathogenic fungus Metarhizium robertsii ARSEF 2575.</title>
        <authorList>
            <person name="Giuliano Garisto Donzelli B."/>
            <person name="Roe B.A."/>
            <person name="Macmil S.L."/>
            <person name="Krasnoff S.B."/>
            <person name="Gibson D.M."/>
        </authorList>
    </citation>
    <scope>NUCLEOTIDE SEQUENCE [LARGE SCALE GENOMIC DNA]</scope>
    <source>
        <strain evidence="4 5">ARSEF 2575</strain>
    </source>
</reference>
<comment type="caution">
    <text evidence="4">The sequence shown here is derived from an EMBL/GenBank/DDBJ whole genome shotgun (WGS) entry which is preliminary data.</text>
</comment>
<evidence type="ECO:0000259" key="2">
    <source>
        <dbReference type="Pfam" id="PF13417"/>
    </source>
</evidence>
<sequence length="334" mass="37407">MASENIILYHYSYSPYARRVAWYLTLRGIPYAQCVQPPTMPRPDVARLGIGYRRIPILSIGRDVYLDTRLQFIKLENMDISLPRLGTSQPDQRAIERLLSTLMTDAGVFGWAASLLPSDLPLLKNPTFQKDRAEFFGTQPRPDPKHVALREVASVFNLLETTLLADGRDWILKTPGPGLADIEAVWPLHWLAGLPGALPKDRFGPRVYPKVYAWIQRFEEALQQARKKAGKPRTVSGEEAEKLILASEYHESEGPVDEGDFEVAKLGLRKGDEITVGPTDFGATRKDVGRLVSLAGDEVVYETKPEGEGKQEVRVHAPRHGFRIQKGREAGTKL</sequence>